<dbReference type="AlphaFoldDB" id="M9M587"/>
<reference evidence="3" key="1">
    <citation type="journal article" date="2013" name="Genome Announc.">
        <title>Genome sequence of the basidiomycetous yeast Pseudozyma antarctica T-34, a producer of the glycolipid biosurfactants mannosylerythritol lipids.</title>
        <authorList>
            <person name="Morita T."/>
            <person name="Koike H."/>
            <person name="Koyama Y."/>
            <person name="Hagiwara H."/>
            <person name="Ito E."/>
            <person name="Fukuoka T."/>
            <person name="Imura T."/>
            <person name="Machida M."/>
            <person name="Kitamoto D."/>
        </authorList>
    </citation>
    <scope>NUCLEOTIDE SEQUENCE [LARGE SCALE GENOMIC DNA]</scope>
    <source>
        <strain evidence="3">T-34</strain>
    </source>
</reference>
<evidence type="ECO:0000313" key="2">
    <source>
        <dbReference type="EMBL" id="GAC75670.1"/>
    </source>
</evidence>
<accession>M9M587</accession>
<evidence type="ECO:0000313" key="3">
    <source>
        <dbReference type="Proteomes" id="UP000011976"/>
    </source>
</evidence>
<feature type="compositionally biased region" description="Polar residues" evidence="1">
    <location>
        <begin position="129"/>
        <end position="140"/>
    </location>
</feature>
<dbReference type="Proteomes" id="UP000011976">
    <property type="component" value="Unassembled WGS sequence"/>
</dbReference>
<sequence>MDKVVVEVMDKGDDFDVDLSALLERLEKYDWPEKLGASIKASLDDLMAAPQPDSPTLLAKLEELQKTCPDLQISVQETHKDGDGEQQVSIYVPRLEAIRAFEASIWDVTPNKVPRSHIGICAFVPAERTQTNATPQTTDRQAARYPLLDERR</sequence>
<dbReference type="EMBL" id="DF196784">
    <property type="protein sequence ID" value="GAC75670.1"/>
    <property type="molecule type" value="Genomic_DNA"/>
</dbReference>
<organism evidence="2 3">
    <name type="scientific">Pseudozyma antarctica (strain T-34)</name>
    <name type="common">Yeast</name>
    <name type="synonym">Candida antarctica</name>
    <dbReference type="NCBI Taxonomy" id="1151754"/>
    <lineage>
        <taxon>Eukaryota</taxon>
        <taxon>Fungi</taxon>
        <taxon>Dikarya</taxon>
        <taxon>Basidiomycota</taxon>
        <taxon>Ustilaginomycotina</taxon>
        <taxon>Ustilaginomycetes</taxon>
        <taxon>Ustilaginales</taxon>
        <taxon>Ustilaginaceae</taxon>
        <taxon>Moesziomyces</taxon>
    </lineage>
</organism>
<evidence type="ECO:0000256" key="1">
    <source>
        <dbReference type="SAM" id="MobiDB-lite"/>
    </source>
</evidence>
<proteinExistence type="predicted"/>
<protein>
    <submittedName>
        <fullName evidence="2">Histone H4</fullName>
    </submittedName>
</protein>
<gene>
    <name evidence="2" type="ORF">PANT_18d00006</name>
</gene>
<dbReference type="OrthoDB" id="10300140at2759"/>
<name>M9M587_PSEA3</name>
<feature type="region of interest" description="Disordered" evidence="1">
    <location>
        <begin position="129"/>
        <end position="152"/>
    </location>
</feature>